<gene>
    <name evidence="3" type="ORF">NBZ79_09185</name>
</gene>
<evidence type="ECO:0000259" key="2">
    <source>
        <dbReference type="Pfam" id="PF00561"/>
    </source>
</evidence>
<dbReference type="InterPro" id="IPR029058">
    <property type="entry name" value="AB_hydrolase_fold"/>
</dbReference>
<dbReference type="InterPro" id="IPR000639">
    <property type="entry name" value="Epox_hydrolase-like"/>
</dbReference>
<dbReference type="Gene3D" id="3.40.50.1820">
    <property type="entry name" value="alpha/beta hydrolase"/>
    <property type="match status" value="1"/>
</dbReference>
<dbReference type="RefSeq" id="WP_251937769.1">
    <property type="nucleotide sequence ID" value="NZ_CP098747.1"/>
</dbReference>
<dbReference type="SUPFAM" id="SSF53474">
    <property type="entry name" value="alpha/beta-Hydrolases"/>
    <property type="match status" value="1"/>
</dbReference>
<keyword evidence="1 3" id="KW-0378">Hydrolase</keyword>
<proteinExistence type="predicted"/>
<name>A0ABY4W7K4_9PROT</name>
<evidence type="ECO:0000256" key="1">
    <source>
        <dbReference type="ARBA" id="ARBA00022801"/>
    </source>
</evidence>
<dbReference type="GO" id="GO:0016787">
    <property type="term" value="F:hydrolase activity"/>
    <property type="evidence" value="ECO:0007669"/>
    <property type="project" value="UniProtKB-KW"/>
</dbReference>
<dbReference type="PANTHER" id="PTHR43329">
    <property type="entry name" value="EPOXIDE HYDROLASE"/>
    <property type="match status" value="1"/>
</dbReference>
<evidence type="ECO:0000313" key="4">
    <source>
        <dbReference type="Proteomes" id="UP001056291"/>
    </source>
</evidence>
<protein>
    <submittedName>
        <fullName evidence="3">Alpha/beta hydrolase</fullName>
    </submittedName>
</protein>
<keyword evidence="4" id="KW-1185">Reference proteome</keyword>
<accession>A0ABY4W7K4</accession>
<dbReference type="EMBL" id="CP098747">
    <property type="protein sequence ID" value="USG63148.1"/>
    <property type="molecule type" value="Genomic_DNA"/>
</dbReference>
<evidence type="ECO:0000313" key="3">
    <source>
        <dbReference type="EMBL" id="USG63148.1"/>
    </source>
</evidence>
<organism evidence="3 4">
    <name type="scientific">Sneathiella marina</name>
    <dbReference type="NCBI Taxonomy" id="2950108"/>
    <lineage>
        <taxon>Bacteria</taxon>
        <taxon>Pseudomonadati</taxon>
        <taxon>Pseudomonadota</taxon>
        <taxon>Alphaproteobacteria</taxon>
        <taxon>Sneathiellales</taxon>
        <taxon>Sneathiellaceae</taxon>
        <taxon>Sneathiella</taxon>
    </lineage>
</organism>
<reference evidence="3" key="1">
    <citation type="submission" date="2022-06" db="EMBL/GenBank/DDBJ databases">
        <title>Sneathiella actinostolidae sp. nov., isolated from a sea anemonein the Western Pacific Ocean.</title>
        <authorList>
            <person name="Wei M.J."/>
        </authorList>
    </citation>
    <scope>NUCLEOTIDE SEQUENCE</scope>
    <source>
        <strain evidence="3">PHK-P5</strain>
    </source>
</reference>
<dbReference type="Proteomes" id="UP001056291">
    <property type="component" value="Chromosome"/>
</dbReference>
<dbReference type="InterPro" id="IPR000073">
    <property type="entry name" value="AB_hydrolase_1"/>
</dbReference>
<dbReference type="Pfam" id="PF00561">
    <property type="entry name" value="Abhydrolase_1"/>
    <property type="match status" value="1"/>
</dbReference>
<dbReference type="PRINTS" id="PR00412">
    <property type="entry name" value="EPOXHYDRLASE"/>
</dbReference>
<feature type="domain" description="AB hydrolase-1" evidence="2">
    <location>
        <begin position="28"/>
        <end position="284"/>
    </location>
</feature>
<sequence>MISTITEHATRSERHTTSYLSAGPKDGPLVIFVHGWPELSLSWRHQLRAMGSLGFHAVAPDMRGYGRSSIYSQHADYAQREVVADMIELLDALGQEKAIWVGHDWGSPTVWNIASHHPERCQAAANLCVPYYTLERGMDAFLPLVDRETYPVDQFPAGQWEYMRFYEENFDIACADFDANPLNTVKALFRKGKPGGEKKPSLTSMVRKNGGWFGDLKEAPDVPRDGDVVSEEDLNIYAAALVRNGFFGPDSYYMNHELNAEYAAEALNDGYIDLPTLFLLGEYDYTCECVHSRLAEPMQTYCRNLTTINIKSGHWMAQEKPAEVNAALAKWLVTAVPESWPG</sequence>